<organism evidence="1 2">
    <name type="scientific">Portunus trituberculatus</name>
    <name type="common">Swimming crab</name>
    <name type="synonym">Neptunus trituberculatus</name>
    <dbReference type="NCBI Taxonomy" id="210409"/>
    <lineage>
        <taxon>Eukaryota</taxon>
        <taxon>Metazoa</taxon>
        <taxon>Ecdysozoa</taxon>
        <taxon>Arthropoda</taxon>
        <taxon>Crustacea</taxon>
        <taxon>Multicrustacea</taxon>
        <taxon>Malacostraca</taxon>
        <taxon>Eumalacostraca</taxon>
        <taxon>Eucarida</taxon>
        <taxon>Decapoda</taxon>
        <taxon>Pleocyemata</taxon>
        <taxon>Brachyura</taxon>
        <taxon>Eubrachyura</taxon>
        <taxon>Portunoidea</taxon>
        <taxon>Portunidae</taxon>
        <taxon>Portuninae</taxon>
        <taxon>Portunus</taxon>
    </lineage>
</organism>
<name>A0A5B7K0Y8_PORTR</name>
<proteinExistence type="predicted"/>
<reference evidence="1 2" key="1">
    <citation type="submission" date="2019-05" db="EMBL/GenBank/DDBJ databases">
        <title>Another draft genome of Portunus trituberculatus and its Hox gene families provides insights of decapod evolution.</title>
        <authorList>
            <person name="Jeong J.-H."/>
            <person name="Song I."/>
            <person name="Kim S."/>
            <person name="Choi T."/>
            <person name="Kim D."/>
            <person name="Ryu S."/>
            <person name="Kim W."/>
        </authorList>
    </citation>
    <scope>NUCLEOTIDE SEQUENCE [LARGE SCALE GENOMIC DNA]</scope>
    <source>
        <tissue evidence="1">Muscle</tissue>
    </source>
</reference>
<evidence type="ECO:0000313" key="1">
    <source>
        <dbReference type="EMBL" id="MPD00556.1"/>
    </source>
</evidence>
<comment type="caution">
    <text evidence="1">The sequence shown here is derived from an EMBL/GenBank/DDBJ whole genome shotgun (WGS) entry which is preliminary data.</text>
</comment>
<dbReference type="EMBL" id="VSRR010123459">
    <property type="protein sequence ID" value="MPD00556.1"/>
    <property type="molecule type" value="Genomic_DNA"/>
</dbReference>
<sequence>MLSAREPPSERICTIVAATYTFIFLNAFNKQWTTDISLRETCDTQKIGYRELLLPVASTTKRHNSTLPYSPFQHGSCYSSQTTKCSYTCGNIFMGQPAAIFHVASNVPLSLTFPPPQHLPHH</sequence>
<dbReference type="Proteomes" id="UP000324222">
    <property type="component" value="Unassembled WGS sequence"/>
</dbReference>
<accession>A0A5B7K0Y8</accession>
<dbReference type="AlphaFoldDB" id="A0A5B7K0Y8"/>
<evidence type="ECO:0000313" key="2">
    <source>
        <dbReference type="Proteomes" id="UP000324222"/>
    </source>
</evidence>
<keyword evidence="2" id="KW-1185">Reference proteome</keyword>
<protein>
    <submittedName>
        <fullName evidence="1">Uncharacterized protein</fullName>
    </submittedName>
</protein>
<gene>
    <name evidence="1" type="ORF">E2C01_096036</name>
</gene>